<evidence type="ECO:0000313" key="2">
    <source>
        <dbReference type="EMBL" id="HGZ79941.1"/>
    </source>
</evidence>
<dbReference type="Gene3D" id="3.40.50.720">
    <property type="entry name" value="NAD(P)-binding Rossmann-like Domain"/>
    <property type="match status" value="1"/>
</dbReference>
<dbReference type="GO" id="GO:0004553">
    <property type="term" value="F:hydrolase activity, hydrolyzing O-glycosyl compounds"/>
    <property type="evidence" value="ECO:0007669"/>
    <property type="project" value="InterPro"/>
</dbReference>
<evidence type="ECO:0000256" key="1">
    <source>
        <dbReference type="ARBA" id="ARBA00023027"/>
    </source>
</evidence>
<dbReference type="GO" id="GO:0005975">
    <property type="term" value="P:carbohydrate metabolic process"/>
    <property type="evidence" value="ECO:0007669"/>
    <property type="project" value="InterPro"/>
</dbReference>
<proteinExistence type="predicted"/>
<name>A0A832I7R6_9THEM</name>
<dbReference type="PANTHER" id="PTHR32092">
    <property type="entry name" value="6-PHOSPHO-BETA-GLUCOSIDASE-RELATED"/>
    <property type="match status" value="1"/>
</dbReference>
<dbReference type="Pfam" id="PF02056">
    <property type="entry name" value="Glyco_hydro_4"/>
    <property type="match status" value="1"/>
</dbReference>
<dbReference type="PANTHER" id="PTHR32092:SF3">
    <property type="entry name" value="PUTATIVE-RELATED"/>
    <property type="match status" value="1"/>
</dbReference>
<organism evidence="2">
    <name type="scientific">Pseudothermotoga hypogea</name>
    <dbReference type="NCBI Taxonomy" id="57487"/>
    <lineage>
        <taxon>Bacteria</taxon>
        <taxon>Thermotogati</taxon>
        <taxon>Thermotogota</taxon>
        <taxon>Thermotogae</taxon>
        <taxon>Thermotogales</taxon>
        <taxon>Thermotogaceae</taxon>
        <taxon>Pseudothermotoga</taxon>
    </lineage>
</organism>
<protein>
    <recommendedName>
        <fullName evidence="3">Alpha-glucosidase/alpha-galactosidase</fullName>
    </recommendedName>
</protein>
<dbReference type="AlphaFoldDB" id="A0A832I7R6"/>
<accession>A0A832I7R6</accession>
<evidence type="ECO:0008006" key="3">
    <source>
        <dbReference type="Google" id="ProtNLM"/>
    </source>
</evidence>
<dbReference type="InterPro" id="IPR036291">
    <property type="entry name" value="NAD(P)-bd_dom_sf"/>
</dbReference>
<comment type="caution">
    <text evidence="2">The sequence shown here is derived from an EMBL/GenBank/DDBJ whole genome shotgun (WGS) entry which is preliminary data.</text>
</comment>
<keyword evidence="1" id="KW-0520">NAD</keyword>
<reference evidence="2" key="1">
    <citation type="journal article" date="2020" name="mSystems">
        <title>Genome- and Community-Level Interaction Insights into Carbon Utilization and Element Cycling Functions of Hydrothermarchaeota in Hydrothermal Sediment.</title>
        <authorList>
            <person name="Zhou Z."/>
            <person name="Liu Y."/>
            <person name="Xu W."/>
            <person name="Pan J."/>
            <person name="Luo Z.H."/>
            <person name="Li M."/>
        </authorList>
    </citation>
    <scope>NUCLEOTIDE SEQUENCE [LARGE SCALE GENOMIC DNA]</scope>
    <source>
        <strain evidence="2">SpSt-86</strain>
    </source>
</reference>
<dbReference type="EMBL" id="DTKQ01000052">
    <property type="protein sequence ID" value="HGZ79941.1"/>
    <property type="molecule type" value="Genomic_DNA"/>
</dbReference>
<dbReference type="InterPro" id="IPR001088">
    <property type="entry name" value="Glyco_hydro_4"/>
</dbReference>
<dbReference type="SUPFAM" id="SSF51735">
    <property type="entry name" value="NAD(P)-binding Rossmann-fold domains"/>
    <property type="match status" value="1"/>
</dbReference>
<gene>
    <name evidence="2" type="ORF">ENW55_08150</name>
</gene>
<sequence>MSLKITFVGAGSVRFSLRLVGDVIQTDEPSKPTEVCLMGINEERLNASFTLARKYAWEMGSDVKIEKTMDSSRMIVGSGFVINTAYPYSPRYHPDGVESGM</sequence>